<accession>A0A3S4XMI9</accession>
<dbReference type="RefSeq" id="WP_128490234.1">
    <property type="nucleotide sequence ID" value="NZ_JBHLXB010000048.1"/>
</dbReference>
<evidence type="ECO:0000259" key="2">
    <source>
        <dbReference type="Pfam" id="PF01627"/>
    </source>
</evidence>
<organism evidence="3 4">
    <name type="scientific">Falsigemmobacter intermedius</name>
    <dbReference type="NCBI Taxonomy" id="1553448"/>
    <lineage>
        <taxon>Bacteria</taxon>
        <taxon>Pseudomonadati</taxon>
        <taxon>Pseudomonadota</taxon>
        <taxon>Alphaproteobacteria</taxon>
        <taxon>Rhodobacterales</taxon>
        <taxon>Paracoccaceae</taxon>
        <taxon>Falsigemmobacter</taxon>
    </lineage>
</organism>
<gene>
    <name evidence="3" type="ORF">EP867_14645</name>
</gene>
<dbReference type="EMBL" id="SBLC01000026">
    <property type="protein sequence ID" value="RWY39133.1"/>
    <property type="molecule type" value="Genomic_DNA"/>
</dbReference>
<proteinExistence type="predicted"/>
<protein>
    <submittedName>
        <fullName evidence="3">Hpt domain-containing protein</fullName>
    </submittedName>
</protein>
<dbReference type="GO" id="GO:0000160">
    <property type="term" value="P:phosphorelay signal transduction system"/>
    <property type="evidence" value="ECO:0007669"/>
    <property type="project" value="UniProtKB-KW"/>
</dbReference>
<dbReference type="SUPFAM" id="SSF47226">
    <property type="entry name" value="Histidine-containing phosphotransfer domain, HPT domain"/>
    <property type="match status" value="1"/>
</dbReference>
<dbReference type="Proteomes" id="UP000287168">
    <property type="component" value="Unassembled WGS sequence"/>
</dbReference>
<evidence type="ECO:0000313" key="3">
    <source>
        <dbReference type="EMBL" id="RWY39133.1"/>
    </source>
</evidence>
<dbReference type="AlphaFoldDB" id="A0A3S4XMI9"/>
<dbReference type="GO" id="GO:0004672">
    <property type="term" value="F:protein kinase activity"/>
    <property type="evidence" value="ECO:0007669"/>
    <property type="project" value="UniProtKB-ARBA"/>
</dbReference>
<reference evidence="3 4" key="1">
    <citation type="journal article" date="2015" name="Int. J. Syst. Evol. Microbiol.">
        <title>Gemmobacter intermedius sp. nov., isolated from a white stork (Ciconia ciconia).</title>
        <authorList>
            <person name="Kampfer P."/>
            <person name="Jerzak L."/>
            <person name="Wilharm G."/>
            <person name="Golke J."/>
            <person name="Busse H.J."/>
            <person name="Glaeser S.P."/>
        </authorList>
    </citation>
    <scope>NUCLEOTIDE SEQUENCE [LARGE SCALE GENOMIC DNA]</scope>
    <source>
        <strain evidence="3 4">119/4</strain>
    </source>
</reference>
<feature type="domain" description="HPt" evidence="2">
    <location>
        <begin position="22"/>
        <end position="95"/>
    </location>
</feature>
<dbReference type="InterPro" id="IPR036641">
    <property type="entry name" value="HPT_dom_sf"/>
</dbReference>
<comment type="caution">
    <text evidence="3">The sequence shown here is derived from an EMBL/GenBank/DDBJ whole genome shotgun (WGS) entry which is preliminary data.</text>
</comment>
<keyword evidence="4" id="KW-1185">Reference proteome</keyword>
<name>A0A3S4XMI9_9RHOB</name>
<sequence length="121" mass="13141">MLNLQQLDDLRSDVGEDGFADLIALFLEETDGVVARMTAPGPKMDPAADFHFLKGATRNLGLESFSAVCHEAELAAAAGQPTPLSPADLDAAWRESRIRLLAQLGMADPVRSEFRPETHHE</sequence>
<dbReference type="OrthoDB" id="7867809at2"/>
<dbReference type="Pfam" id="PF01627">
    <property type="entry name" value="Hpt"/>
    <property type="match status" value="1"/>
</dbReference>
<dbReference type="Gene3D" id="1.20.120.160">
    <property type="entry name" value="HPT domain"/>
    <property type="match status" value="1"/>
</dbReference>
<evidence type="ECO:0000256" key="1">
    <source>
        <dbReference type="ARBA" id="ARBA00023012"/>
    </source>
</evidence>
<keyword evidence="1" id="KW-0902">Two-component regulatory system</keyword>
<evidence type="ECO:0000313" key="4">
    <source>
        <dbReference type="Proteomes" id="UP000287168"/>
    </source>
</evidence>
<dbReference type="InterPro" id="IPR008207">
    <property type="entry name" value="Sig_transdc_His_kin_Hpt_dom"/>
</dbReference>